<dbReference type="InterPro" id="IPR013762">
    <property type="entry name" value="Integrase-like_cat_sf"/>
</dbReference>
<dbReference type="InterPro" id="IPR011010">
    <property type="entry name" value="DNA_brk_join_enz"/>
</dbReference>
<evidence type="ECO:0000256" key="1">
    <source>
        <dbReference type="ARBA" id="ARBA00023172"/>
    </source>
</evidence>
<proteinExistence type="predicted"/>
<dbReference type="GO" id="GO:0003677">
    <property type="term" value="F:DNA binding"/>
    <property type="evidence" value="ECO:0007669"/>
    <property type="project" value="InterPro"/>
</dbReference>
<keyword evidence="3" id="KW-1185">Reference proteome</keyword>
<dbReference type="Gene3D" id="1.10.443.10">
    <property type="entry name" value="Intergrase catalytic core"/>
    <property type="match status" value="1"/>
</dbReference>
<evidence type="ECO:0000313" key="2">
    <source>
        <dbReference type="EMBL" id="MBJ3784187.1"/>
    </source>
</evidence>
<name>A0A934MGQ0_9HYPH</name>
<protein>
    <recommendedName>
        <fullName evidence="4">Integrase</fullName>
    </recommendedName>
</protein>
<gene>
    <name evidence="2" type="ORF">JEQ47_05600</name>
</gene>
<sequence length="644" mass="71060">MNVIILPSARERDADANLSAFVAKGRASKAFGVVDFDADVWCDVQLSKAKRITAGNTGPKQLHFLVGTGARGAEDKGALAKPLNDFVKALLRLREEARPQHIENHRVMLRAVRHLHAIMEELNYDPCRLLPRHFDAAARRAVAMETPSTAYATGKFLAEIVGWINQHGVGRIRIEWRNVIPRPSNDDRISEDAAKRRTDKMPSPAALEALPKIAQLMNSTTLPADLIRMRTVELLVCGGWRINELLTIPADCEVEEGNVGDEDYRYGIRYFAEKGYGPDIKWISTPLISVAKRAISDIRRLTQDVREDAKFIFENPGKHPMPVLQGDADELIQVADMAAAFNTTGPIMTGICKTRQVNLPARGKIRRGDLACALLADVPVVPAAFPLKLHQFMFLIRENEMHARRGAVPGTVRTVVWEMISDFITGAEGVQNVFQRYGFSEPDGTLITVKSHAFRHWLNTLAQEGGMSQELIARWSGRKDMNQNSFYDHVSGADLAKKVRGMIESGGLIGQVAKVRETLPPIERDAFLATQISTGHVTDIGICAHDWQLAPCPVHGDCATCGEHIIDKNNADQRAAAERQLEQVESMLAIAEAEAVDGTLGAPRWVEAHRRKRIGLLEVIAVHNDIAIADGTFVHLGSKGSDGR</sequence>
<evidence type="ECO:0000313" key="3">
    <source>
        <dbReference type="Proteomes" id="UP000602124"/>
    </source>
</evidence>
<dbReference type="SUPFAM" id="SSF56349">
    <property type="entry name" value="DNA breaking-rejoining enzymes"/>
    <property type="match status" value="1"/>
</dbReference>
<reference evidence="2" key="1">
    <citation type="submission" date="2020-12" db="EMBL/GenBank/DDBJ databases">
        <title>Devosia sp. MSA67 isolated from Mo River.</title>
        <authorList>
            <person name="Ma F."/>
            <person name="Zi Z."/>
        </authorList>
    </citation>
    <scope>NUCLEOTIDE SEQUENCE</scope>
    <source>
        <strain evidence="2">MSA67</strain>
    </source>
</reference>
<organism evidence="2 3">
    <name type="scientific">Devosia sediminis</name>
    <dbReference type="NCBI Taxonomy" id="2798801"/>
    <lineage>
        <taxon>Bacteria</taxon>
        <taxon>Pseudomonadati</taxon>
        <taxon>Pseudomonadota</taxon>
        <taxon>Alphaproteobacteria</taxon>
        <taxon>Hyphomicrobiales</taxon>
        <taxon>Devosiaceae</taxon>
        <taxon>Devosia</taxon>
    </lineage>
</organism>
<dbReference type="GO" id="GO:0006310">
    <property type="term" value="P:DNA recombination"/>
    <property type="evidence" value="ECO:0007669"/>
    <property type="project" value="UniProtKB-KW"/>
</dbReference>
<dbReference type="EMBL" id="JAEKMH010000001">
    <property type="protein sequence ID" value="MBJ3784187.1"/>
    <property type="molecule type" value="Genomic_DNA"/>
</dbReference>
<evidence type="ECO:0008006" key="4">
    <source>
        <dbReference type="Google" id="ProtNLM"/>
    </source>
</evidence>
<dbReference type="GO" id="GO:0015074">
    <property type="term" value="P:DNA integration"/>
    <property type="evidence" value="ECO:0007669"/>
    <property type="project" value="InterPro"/>
</dbReference>
<dbReference type="AlphaFoldDB" id="A0A934MGQ0"/>
<dbReference type="RefSeq" id="WP_198875372.1">
    <property type="nucleotide sequence ID" value="NZ_JAEKMH010000001.1"/>
</dbReference>
<accession>A0A934MGQ0</accession>
<comment type="caution">
    <text evidence="2">The sequence shown here is derived from an EMBL/GenBank/DDBJ whole genome shotgun (WGS) entry which is preliminary data.</text>
</comment>
<keyword evidence="1" id="KW-0233">DNA recombination</keyword>
<dbReference type="Proteomes" id="UP000602124">
    <property type="component" value="Unassembled WGS sequence"/>
</dbReference>